<accession>A0A5C7EZ89</accession>
<protein>
    <submittedName>
        <fullName evidence="1">Uncharacterized protein</fullName>
    </submittedName>
</protein>
<dbReference type="RefSeq" id="WP_147932934.1">
    <property type="nucleotide sequence ID" value="NZ_VOXD01000081.1"/>
</dbReference>
<gene>
    <name evidence="1" type="ORF">FUA23_22015</name>
</gene>
<organism evidence="1 2">
    <name type="scientific">Neolewinella aurantiaca</name>
    <dbReference type="NCBI Taxonomy" id="2602767"/>
    <lineage>
        <taxon>Bacteria</taxon>
        <taxon>Pseudomonadati</taxon>
        <taxon>Bacteroidota</taxon>
        <taxon>Saprospiria</taxon>
        <taxon>Saprospirales</taxon>
        <taxon>Lewinellaceae</taxon>
        <taxon>Neolewinella</taxon>
    </lineage>
</organism>
<reference evidence="1 2" key="1">
    <citation type="submission" date="2019-08" db="EMBL/GenBank/DDBJ databases">
        <title>Lewinella sp. strain SSH13 Genome sequencing and assembly.</title>
        <authorList>
            <person name="Kim I."/>
        </authorList>
    </citation>
    <scope>NUCLEOTIDE SEQUENCE [LARGE SCALE GENOMIC DNA]</scope>
    <source>
        <strain evidence="1 2">SSH13</strain>
    </source>
</reference>
<dbReference type="OrthoDB" id="1394868at2"/>
<dbReference type="AlphaFoldDB" id="A0A5C7EZ89"/>
<dbReference type="EMBL" id="VOXD01000081">
    <property type="protein sequence ID" value="TXF81327.1"/>
    <property type="molecule type" value="Genomic_DNA"/>
</dbReference>
<name>A0A5C7EZ89_9BACT</name>
<keyword evidence="2" id="KW-1185">Reference proteome</keyword>
<sequence length="236" mass="27491">MIHRLNKMFCPLEPISSEDDEFYYDFGDVEDFDNCNAINNGNGGNPPSPPITFRSTEFPCEDSDRAQNETMDQVSFRRFVDMDRWRDANEWFDGEHEIRVHITFRNAGGGPTTLRKSWFGRSDDLRTCTWFHCDIDHFNGEFKDVITWLPEIQGSLMNYTWEEVDGGPEITLGFKFKPTIKVFGVEVSIQEVSASIKIKNNSDRLGENLVEYCHRTIPPTEYNSDWVFFQVRQTLN</sequence>
<dbReference type="Proteomes" id="UP000321907">
    <property type="component" value="Unassembled WGS sequence"/>
</dbReference>
<evidence type="ECO:0000313" key="1">
    <source>
        <dbReference type="EMBL" id="TXF81327.1"/>
    </source>
</evidence>
<proteinExistence type="predicted"/>
<comment type="caution">
    <text evidence="1">The sequence shown here is derived from an EMBL/GenBank/DDBJ whole genome shotgun (WGS) entry which is preliminary data.</text>
</comment>
<evidence type="ECO:0000313" key="2">
    <source>
        <dbReference type="Proteomes" id="UP000321907"/>
    </source>
</evidence>